<dbReference type="Proteomes" id="UP000516280">
    <property type="component" value="Chromosome"/>
</dbReference>
<dbReference type="NCBIfam" id="NF041014">
    <property type="entry name" value="pilin_ComGG_2"/>
    <property type="match status" value="1"/>
</dbReference>
<dbReference type="AlphaFoldDB" id="A0A7L4WCR9"/>
<dbReference type="KEGG" id="lpaa:BHS01_01065"/>
<feature type="transmembrane region" description="Helical" evidence="1">
    <location>
        <begin position="12"/>
        <end position="33"/>
    </location>
</feature>
<keyword evidence="1" id="KW-0472">Membrane</keyword>
<evidence type="ECO:0008006" key="4">
    <source>
        <dbReference type="Google" id="ProtNLM"/>
    </source>
</evidence>
<dbReference type="EMBL" id="CP017195">
    <property type="protein sequence ID" value="QDJ27250.1"/>
    <property type="molecule type" value="Genomic_DNA"/>
</dbReference>
<evidence type="ECO:0000313" key="2">
    <source>
        <dbReference type="EMBL" id="QDJ27250.1"/>
    </source>
</evidence>
<gene>
    <name evidence="2" type="ORF">BHS01_01065</name>
</gene>
<organism evidence="2 3">
    <name type="scientific">Pseudolactococcus paracarnosus</name>
    <dbReference type="NCBI Taxonomy" id="2749962"/>
    <lineage>
        <taxon>Bacteria</taxon>
        <taxon>Bacillati</taxon>
        <taxon>Bacillota</taxon>
        <taxon>Bacilli</taxon>
        <taxon>Lactobacillales</taxon>
        <taxon>Streptococcaceae</taxon>
        <taxon>Pseudolactococcus</taxon>
    </lineage>
</organism>
<sequence length="104" mass="11704">MFKKRVKGGIMLYALSISVVFGMILSFYLSAIVEKQSDLLAQESFLYAQLMAKLTVERRSGKVAGQLRFDKGVVSYRLQDKVIQVTVTLVSGDRYQFRMLSGSP</sequence>
<protein>
    <recommendedName>
        <fullName evidence="4">Competence protein ComGG</fullName>
    </recommendedName>
</protein>
<name>A0A7L4WCR9_9LACT</name>
<keyword evidence="1" id="KW-1133">Transmembrane helix</keyword>
<keyword evidence="1" id="KW-0812">Transmembrane</keyword>
<accession>A0A7L4WCR9</accession>
<reference evidence="2 3" key="1">
    <citation type="submission" date="2016-09" db="EMBL/GenBank/DDBJ databases">
        <title>Lactic acid bacteria from MAP meat Genome sequencing and assembly.</title>
        <authorList>
            <person name="Behr J."/>
            <person name="Hilgarth M."/>
            <person name="Vogel R.F."/>
        </authorList>
    </citation>
    <scope>NUCLEOTIDE SEQUENCE [LARGE SCALE GENOMIC DNA]</scope>
    <source>
        <strain evidence="2 3">TMW21615</strain>
    </source>
</reference>
<proteinExistence type="predicted"/>
<evidence type="ECO:0000313" key="3">
    <source>
        <dbReference type="Proteomes" id="UP000516280"/>
    </source>
</evidence>
<dbReference type="InterPro" id="IPR047665">
    <property type="entry name" value="ComGG_streptococcus-type"/>
</dbReference>
<evidence type="ECO:0000256" key="1">
    <source>
        <dbReference type="SAM" id="Phobius"/>
    </source>
</evidence>